<keyword evidence="5" id="KW-0206">Cytoskeleton</keyword>
<evidence type="ECO:0000313" key="11">
    <source>
        <dbReference type="Proteomes" id="UP001059041"/>
    </source>
</evidence>
<keyword evidence="6" id="KW-0966">Cell projection</keyword>
<dbReference type="Proteomes" id="UP001059041">
    <property type="component" value="Linkage Group LG2"/>
</dbReference>
<name>A0A9W7X2H4_TRIRA</name>
<evidence type="ECO:0000256" key="7">
    <source>
        <dbReference type="ARBA" id="ARBA00035003"/>
    </source>
</evidence>
<sequence>MSNKSNEFSRIQSSRPFHHMLRASGQSEVWYDFTDEEKFRRYGWRCSTNEDLYSNVTLIGNWNEERFDTHRNVALRRPLPHQFSHYFETTYSSSYNKDDRQPIYKTPKKESRSFHQPELDPPHMKCVPNSSYRMDFKEPPQNVETSVLRKSGFIFSH</sequence>
<gene>
    <name evidence="10" type="ORF">IRJ41_004582</name>
</gene>
<accession>A0A9W7X2H4</accession>
<dbReference type="PANTHER" id="PTHR31180">
    <property type="entry name" value="CILIA- AND FLAGELLA-ASSOCIATED PROTEIN 107-RELATED"/>
    <property type="match status" value="1"/>
</dbReference>
<dbReference type="GO" id="GO:0005634">
    <property type="term" value="C:nucleus"/>
    <property type="evidence" value="ECO:0007669"/>
    <property type="project" value="InterPro"/>
</dbReference>
<proteinExistence type="predicted"/>
<dbReference type="GO" id="GO:0030317">
    <property type="term" value="P:flagellated sperm motility"/>
    <property type="evidence" value="ECO:0007669"/>
    <property type="project" value="InterPro"/>
</dbReference>
<comment type="subcellular location">
    <subcellularLocation>
        <location evidence="1">Cytoplasm</location>
        <location evidence="1">Cytoskeleton</location>
        <location evidence="1">Flagellum axoneme</location>
    </subcellularLocation>
</comment>
<keyword evidence="2" id="KW-0963">Cytoplasm</keyword>
<protein>
    <submittedName>
        <fullName evidence="10">UPF0686 protein C11orf1-like protein</fullName>
    </submittedName>
</protein>
<comment type="function">
    <text evidence="7">Microtubule inner protein (MIP) part of the dynein-decorated doublet microtubules (DMTs) in cilia axoneme, which is required for motile cilia beating.</text>
</comment>
<evidence type="ECO:0000313" key="10">
    <source>
        <dbReference type="EMBL" id="KAI7812570.1"/>
    </source>
</evidence>
<comment type="caution">
    <text evidence="10">The sequence shown here is derived from an EMBL/GenBank/DDBJ whole genome shotgun (WGS) entry which is preliminary data.</text>
</comment>
<reference evidence="10" key="1">
    <citation type="submission" date="2021-02" db="EMBL/GenBank/DDBJ databases">
        <title>Comparative genomics reveals that relaxation of natural selection precedes convergent phenotypic evolution of cavefish.</title>
        <authorList>
            <person name="Peng Z."/>
        </authorList>
    </citation>
    <scope>NUCLEOTIDE SEQUENCE</scope>
    <source>
        <tissue evidence="10">Muscle</tissue>
    </source>
</reference>
<keyword evidence="4" id="KW-0969">Cilium</keyword>
<keyword evidence="3" id="KW-0282">Flagellum</keyword>
<evidence type="ECO:0000256" key="2">
    <source>
        <dbReference type="ARBA" id="ARBA00022490"/>
    </source>
</evidence>
<dbReference type="InterPro" id="IPR037662">
    <property type="entry name" value="CFAP68/107"/>
</dbReference>
<dbReference type="OrthoDB" id="9970063at2759"/>
<comment type="subunit">
    <text evidence="8">Microtubule inner protein component of sperm flagellar doublet microtubules.</text>
</comment>
<evidence type="ECO:0000256" key="1">
    <source>
        <dbReference type="ARBA" id="ARBA00004611"/>
    </source>
</evidence>
<evidence type="ECO:0000256" key="8">
    <source>
        <dbReference type="ARBA" id="ARBA00046435"/>
    </source>
</evidence>
<evidence type="ECO:0000256" key="9">
    <source>
        <dbReference type="SAM" id="MobiDB-lite"/>
    </source>
</evidence>
<keyword evidence="11" id="KW-1185">Reference proteome</keyword>
<dbReference type="AlphaFoldDB" id="A0A9W7X2H4"/>
<evidence type="ECO:0000256" key="6">
    <source>
        <dbReference type="ARBA" id="ARBA00023273"/>
    </source>
</evidence>
<evidence type="ECO:0000256" key="3">
    <source>
        <dbReference type="ARBA" id="ARBA00022846"/>
    </source>
</evidence>
<evidence type="ECO:0000256" key="4">
    <source>
        <dbReference type="ARBA" id="ARBA00023069"/>
    </source>
</evidence>
<feature type="region of interest" description="Disordered" evidence="9">
    <location>
        <begin position="97"/>
        <end position="120"/>
    </location>
</feature>
<organism evidence="10 11">
    <name type="scientific">Triplophysa rosa</name>
    <name type="common">Cave loach</name>
    <dbReference type="NCBI Taxonomy" id="992332"/>
    <lineage>
        <taxon>Eukaryota</taxon>
        <taxon>Metazoa</taxon>
        <taxon>Chordata</taxon>
        <taxon>Craniata</taxon>
        <taxon>Vertebrata</taxon>
        <taxon>Euteleostomi</taxon>
        <taxon>Actinopterygii</taxon>
        <taxon>Neopterygii</taxon>
        <taxon>Teleostei</taxon>
        <taxon>Ostariophysi</taxon>
        <taxon>Cypriniformes</taxon>
        <taxon>Nemacheilidae</taxon>
        <taxon>Triplophysa</taxon>
    </lineage>
</organism>
<dbReference type="PANTHER" id="PTHR31180:SF3">
    <property type="entry name" value="EXPRESSED SEQUENCE EH456644"/>
    <property type="match status" value="1"/>
</dbReference>
<evidence type="ECO:0000256" key="5">
    <source>
        <dbReference type="ARBA" id="ARBA00023212"/>
    </source>
</evidence>
<dbReference type="GO" id="GO:0005930">
    <property type="term" value="C:axoneme"/>
    <property type="evidence" value="ECO:0007669"/>
    <property type="project" value="UniProtKB-ARBA"/>
</dbReference>
<dbReference type="Pfam" id="PF06608">
    <property type="entry name" value="CFAP68"/>
    <property type="match status" value="1"/>
</dbReference>
<dbReference type="EMBL" id="JAFHDT010000002">
    <property type="protein sequence ID" value="KAI7812570.1"/>
    <property type="molecule type" value="Genomic_DNA"/>
</dbReference>
<dbReference type="InterPro" id="IPR009524">
    <property type="entry name" value="CFAP68"/>
</dbReference>